<dbReference type="OrthoDB" id="206201at2759"/>
<dbReference type="PRINTS" id="PR00723">
    <property type="entry name" value="SUBTILISIN"/>
</dbReference>
<dbReference type="GO" id="GO:0004252">
    <property type="term" value="F:serine-type endopeptidase activity"/>
    <property type="evidence" value="ECO:0007669"/>
    <property type="project" value="UniProtKB-UniRule"/>
</dbReference>
<evidence type="ECO:0000256" key="2">
    <source>
        <dbReference type="ARBA" id="ARBA00022670"/>
    </source>
</evidence>
<evidence type="ECO:0000313" key="8">
    <source>
        <dbReference type="EMBL" id="PNP56272.1"/>
    </source>
</evidence>
<sequence length="381" mass="42351">MKIFTEKYISPLSLSVGVRPWPGRKVRIAVIDSGVKKEDAEIAAAEFTQRIRGYRNFTSPDLNDCEDHVGLGTMSARLLLTVAPQAEVYIAKVPDKRTMSMDQLHRIAEAIKWAVLEWDVDIISISLALFEEHYDIDEEITEALSPSSQDAKPKLIFAAAGNERNSELQAFPARKEGVIAVHASDGSGEWVKLNPNSESKLNLTTLGENIKIRWPDPDNSGEMKDIHISGSSFATPIAAGIAANVLEFARHRLQLNEMKKDEIYSHRGMTKILKAMSCRRGEYDYVHPLAFWEAAFPGGAWDGRMLPHNNPLNSILFDQPWDIPLEPPSDFTKGKSRAGTRGLEAGATKHTPTMDMKFVTREIADDEDGTESSSSNPSNWC</sequence>
<feature type="region of interest" description="Disordered" evidence="6">
    <location>
        <begin position="331"/>
        <end position="381"/>
    </location>
</feature>
<keyword evidence="4 5" id="KW-0720">Serine protease</keyword>
<dbReference type="EMBL" id="MTYI01000048">
    <property type="protein sequence ID" value="PNP56272.1"/>
    <property type="molecule type" value="Genomic_DNA"/>
</dbReference>
<evidence type="ECO:0000256" key="3">
    <source>
        <dbReference type="ARBA" id="ARBA00022801"/>
    </source>
</evidence>
<dbReference type="GO" id="GO:0006508">
    <property type="term" value="P:proteolysis"/>
    <property type="evidence" value="ECO:0007669"/>
    <property type="project" value="UniProtKB-KW"/>
</dbReference>
<name>A0A2K0UET7_TRIHA</name>
<feature type="active site" description="Charge relay system" evidence="5">
    <location>
        <position position="68"/>
    </location>
</feature>
<comment type="similarity">
    <text evidence="1 5">Belongs to the peptidase S8 family.</text>
</comment>
<dbReference type="SUPFAM" id="SSF52743">
    <property type="entry name" value="Subtilisin-like"/>
    <property type="match status" value="1"/>
</dbReference>
<dbReference type="PROSITE" id="PS51892">
    <property type="entry name" value="SUBTILASE"/>
    <property type="match status" value="1"/>
</dbReference>
<comment type="caution">
    <text evidence="8">The sequence shown here is derived from an EMBL/GenBank/DDBJ whole genome shotgun (WGS) entry which is preliminary data.</text>
</comment>
<evidence type="ECO:0000256" key="5">
    <source>
        <dbReference type="PROSITE-ProRule" id="PRU01240"/>
    </source>
</evidence>
<reference evidence="8 9" key="1">
    <citation type="submission" date="2017-02" db="EMBL/GenBank/DDBJ databases">
        <title>Genomes of Trichoderma spp. with biocontrol activity.</title>
        <authorList>
            <person name="Gardiner D."/>
            <person name="Kazan K."/>
            <person name="Vos C."/>
            <person name="Harvey P."/>
        </authorList>
    </citation>
    <scope>NUCLEOTIDE SEQUENCE [LARGE SCALE GENOMIC DNA]</scope>
    <source>
        <strain evidence="8 9">Tr1</strain>
    </source>
</reference>
<keyword evidence="3 5" id="KW-0378">Hydrolase</keyword>
<keyword evidence="2 5" id="KW-0645">Protease</keyword>
<dbReference type="InterPro" id="IPR036852">
    <property type="entry name" value="Peptidase_S8/S53_dom_sf"/>
</dbReference>
<evidence type="ECO:0000256" key="4">
    <source>
        <dbReference type="ARBA" id="ARBA00022825"/>
    </source>
</evidence>
<proteinExistence type="inferred from homology"/>
<feature type="active site" description="Charge relay system" evidence="5">
    <location>
        <position position="232"/>
    </location>
</feature>
<protein>
    <recommendedName>
        <fullName evidence="7">Peptidase S8/S53 domain-containing protein</fullName>
    </recommendedName>
</protein>
<dbReference type="PANTHER" id="PTHR43806:SF11">
    <property type="entry name" value="CEREVISIN-RELATED"/>
    <property type="match status" value="1"/>
</dbReference>
<dbReference type="InterPro" id="IPR050131">
    <property type="entry name" value="Peptidase_S8_subtilisin-like"/>
</dbReference>
<dbReference type="Proteomes" id="UP000236290">
    <property type="component" value="Unassembled WGS sequence"/>
</dbReference>
<gene>
    <name evidence="8" type="ORF">THARTR1_03797</name>
</gene>
<feature type="domain" description="Peptidase S8/S53" evidence="7">
    <location>
        <begin position="23"/>
        <end position="259"/>
    </location>
</feature>
<organism evidence="8 9">
    <name type="scientific">Trichoderma harzianum</name>
    <name type="common">Hypocrea lixii</name>
    <dbReference type="NCBI Taxonomy" id="5544"/>
    <lineage>
        <taxon>Eukaryota</taxon>
        <taxon>Fungi</taxon>
        <taxon>Dikarya</taxon>
        <taxon>Ascomycota</taxon>
        <taxon>Pezizomycotina</taxon>
        <taxon>Sordariomycetes</taxon>
        <taxon>Hypocreomycetidae</taxon>
        <taxon>Hypocreales</taxon>
        <taxon>Hypocreaceae</taxon>
        <taxon>Trichoderma</taxon>
    </lineage>
</organism>
<dbReference type="InterPro" id="IPR000209">
    <property type="entry name" value="Peptidase_S8/S53_dom"/>
</dbReference>
<dbReference type="AlphaFoldDB" id="A0A2K0UET7"/>
<accession>A0A2K0UET7</accession>
<dbReference type="Gene3D" id="3.40.50.200">
    <property type="entry name" value="Peptidase S8/S53 domain"/>
    <property type="match status" value="1"/>
</dbReference>
<dbReference type="Pfam" id="PF00082">
    <property type="entry name" value="Peptidase_S8"/>
    <property type="match status" value="1"/>
</dbReference>
<evidence type="ECO:0000256" key="1">
    <source>
        <dbReference type="ARBA" id="ARBA00011073"/>
    </source>
</evidence>
<feature type="compositionally biased region" description="Polar residues" evidence="6">
    <location>
        <begin position="371"/>
        <end position="381"/>
    </location>
</feature>
<dbReference type="PANTHER" id="PTHR43806">
    <property type="entry name" value="PEPTIDASE S8"/>
    <property type="match status" value="1"/>
</dbReference>
<dbReference type="InterPro" id="IPR015500">
    <property type="entry name" value="Peptidase_S8_subtilisin-rel"/>
</dbReference>
<evidence type="ECO:0000313" key="9">
    <source>
        <dbReference type="Proteomes" id="UP000236290"/>
    </source>
</evidence>
<feature type="active site" description="Charge relay system" evidence="5">
    <location>
        <position position="32"/>
    </location>
</feature>
<evidence type="ECO:0000256" key="6">
    <source>
        <dbReference type="SAM" id="MobiDB-lite"/>
    </source>
</evidence>
<evidence type="ECO:0000259" key="7">
    <source>
        <dbReference type="Pfam" id="PF00082"/>
    </source>
</evidence>
<dbReference type="CDD" id="cd00306">
    <property type="entry name" value="Peptidases_S8_S53"/>
    <property type="match status" value="1"/>
</dbReference>